<dbReference type="Pfam" id="PF02469">
    <property type="entry name" value="Fasciclin"/>
    <property type="match status" value="2"/>
</dbReference>
<dbReference type="EMBL" id="JBHUHR010000045">
    <property type="protein sequence ID" value="MFD2036834.1"/>
    <property type="molecule type" value="Genomic_DNA"/>
</dbReference>
<dbReference type="PROSITE" id="PS51257">
    <property type="entry name" value="PROKAR_LIPOPROTEIN"/>
    <property type="match status" value="1"/>
</dbReference>
<dbReference type="Proteomes" id="UP001597361">
    <property type="component" value="Unassembled WGS sequence"/>
</dbReference>
<evidence type="ECO:0000313" key="4">
    <source>
        <dbReference type="Proteomes" id="UP001597361"/>
    </source>
</evidence>
<evidence type="ECO:0000259" key="2">
    <source>
        <dbReference type="PROSITE" id="PS50213"/>
    </source>
</evidence>
<protein>
    <submittedName>
        <fullName evidence="3">Fasciclin domain-containing protein</fullName>
    </submittedName>
</protein>
<proteinExistence type="predicted"/>
<feature type="domain" description="FAS1" evidence="2">
    <location>
        <begin position="578"/>
        <end position="728"/>
    </location>
</feature>
<dbReference type="PANTHER" id="PTHR10900">
    <property type="entry name" value="PERIOSTIN-RELATED"/>
    <property type="match status" value="1"/>
</dbReference>
<dbReference type="RefSeq" id="WP_376888254.1">
    <property type="nucleotide sequence ID" value="NZ_JBHUHR010000045.1"/>
</dbReference>
<name>A0ABW4VQ39_9BACT</name>
<accession>A0ABW4VQ39</accession>
<feature type="chain" id="PRO_5047109019" evidence="1">
    <location>
        <begin position="23"/>
        <end position="731"/>
    </location>
</feature>
<dbReference type="SUPFAM" id="SSF82153">
    <property type="entry name" value="FAS1 domain"/>
    <property type="match status" value="4"/>
</dbReference>
<dbReference type="InterPro" id="IPR050904">
    <property type="entry name" value="Adhesion/Biosynth-related"/>
</dbReference>
<keyword evidence="4" id="KW-1185">Reference proteome</keyword>
<dbReference type="InterPro" id="IPR036378">
    <property type="entry name" value="FAS1_dom_sf"/>
</dbReference>
<evidence type="ECO:0000256" key="1">
    <source>
        <dbReference type="SAM" id="SignalP"/>
    </source>
</evidence>
<dbReference type="PROSITE" id="PS50213">
    <property type="entry name" value="FAS1"/>
    <property type="match status" value="2"/>
</dbReference>
<sequence>MTKNLFSSMAMLLLLFSCKEFGYEEHYKRPEWLRGNAWEVLEEEGQFGIFLEAVERSGFASLVEGKGVITVMAPTDDAFKAYLQKMDLNSIDQLSSAEIRKLVGYHLVYYAFDKQRFANYQPEGSDFQQPASAGFYFKHRTKSRDTLSVVFDPVENRDKKVFHKERFLPVLSSYHFNSKSIDAQSNYEYFYPGSTWTGQGGGFNVSNASVTNYGIPTDNGYIHIINQVIEPLETVHKELQNAPDYSSFISIYDRFRTFWYDEKTSADYAAPGDSLFVMSHTGLPQIASEWSYNGEGGLPDYANLPQLSGIAFNVFAPNNSAMTSFFNEYWAEHYTKLSDVNFLPLSLLLNNHVYRGSVVFPSEISRGSIRSSYGNVIQFDPYQDVKDKKICSNGVYYGLESVVAPPLFHSVAGPLLKNPANKMFLQMAHGSNVLQALNSDALDFTVFVASDDVVSNTIYGGSEIFWDAGHPLLFGDESVQVENSEGILVPMSQRAMALFVENHIVSERITEIGGKAVYRTRNPFSYLYVTDQGVASSNTYNLGTFVPAVEIEGPWINGKVYSVETSLIREEGSFKYIIATATSGTSTIREFSEFSKLLAQAGLININDEFSFLFGDNYVLFAPTNEAILQALEEGLIPTDQSELARYLQYYFVPVSINSLNDYPFPGFGVEGEMLTSQLESNVPMKIKLIDKGNNLQLQSGDGSIANVVSEFPKIYMDGAVYQIDRVLKSQ</sequence>
<feature type="signal peptide" evidence="1">
    <location>
        <begin position="1"/>
        <end position="22"/>
    </location>
</feature>
<gene>
    <name evidence="3" type="ORF">ACFSKL_18660</name>
</gene>
<evidence type="ECO:0000313" key="3">
    <source>
        <dbReference type="EMBL" id="MFD2036834.1"/>
    </source>
</evidence>
<keyword evidence="1" id="KW-0732">Signal</keyword>
<reference evidence="4" key="1">
    <citation type="journal article" date="2019" name="Int. J. Syst. Evol. Microbiol.">
        <title>The Global Catalogue of Microorganisms (GCM) 10K type strain sequencing project: providing services to taxonomists for standard genome sequencing and annotation.</title>
        <authorList>
            <consortium name="The Broad Institute Genomics Platform"/>
            <consortium name="The Broad Institute Genome Sequencing Center for Infectious Disease"/>
            <person name="Wu L."/>
            <person name="Ma J."/>
        </authorList>
    </citation>
    <scope>NUCLEOTIDE SEQUENCE [LARGE SCALE GENOMIC DNA]</scope>
    <source>
        <strain evidence="4">CGMCC 1.15180</strain>
    </source>
</reference>
<feature type="domain" description="FAS1" evidence="2">
    <location>
        <begin position="34"/>
        <end position="229"/>
    </location>
</feature>
<dbReference type="InterPro" id="IPR000782">
    <property type="entry name" value="FAS1_domain"/>
</dbReference>
<comment type="caution">
    <text evidence="3">The sequence shown here is derived from an EMBL/GenBank/DDBJ whole genome shotgun (WGS) entry which is preliminary data.</text>
</comment>
<dbReference type="PANTHER" id="PTHR10900:SF77">
    <property type="entry name" value="FI19380P1"/>
    <property type="match status" value="1"/>
</dbReference>
<dbReference type="Gene3D" id="2.30.180.10">
    <property type="entry name" value="FAS1 domain"/>
    <property type="match status" value="2"/>
</dbReference>
<organism evidence="3 4">
    <name type="scientific">Belliella marina</name>
    <dbReference type="NCBI Taxonomy" id="1644146"/>
    <lineage>
        <taxon>Bacteria</taxon>
        <taxon>Pseudomonadati</taxon>
        <taxon>Bacteroidota</taxon>
        <taxon>Cytophagia</taxon>
        <taxon>Cytophagales</taxon>
        <taxon>Cyclobacteriaceae</taxon>
        <taxon>Belliella</taxon>
    </lineage>
</organism>